<accession>A0A1J6I1C5</accession>
<dbReference type="Pfam" id="PF02902">
    <property type="entry name" value="Peptidase_C48"/>
    <property type="match status" value="1"/>
</dbReference>
<dbReference type="Gene3D" id="3.40.395.10">
    <property type="entry name" value="Adenoviral Proteinase, Chain A"/>
    <property type="match status" value="1"/>
</dbReference>
<proteinExistence type="inferred from homology"/>
<evidence type="ECO:0000259" key="4">
    <source>
        <dbReference type="PROSITE" id="PS50600"/>
    </source>
</evidence>
<evidence type="ECO:0000256" key="2">
    <source>
        <dbReference type="ARBA" id="ARBA00022670"/>
    </source>
</evidence>
<dbReference type="GO" id="GO:0006508">
    <property type="term" value="P:proteolysis"/>
    <property type="evidence" value="ECO:0007669"/>
    <property type="project" value="UniProtKB-KW"/>
</dbReference>
<dbReference type="GO" id="GO:0008234">
    <property type="term" value="F:cysteine-type peptidase activity"/>
    <property type="evidence" value="ECO:0007669"/>
    <property type="project" value="InterPro"/>
</dbReference>
<evidence type="ECO:0000256" key="1">
    <source>
        <dbReference type="ARBA" id="ARBA00005234"/>
    </source>
</evidence>
<sequence length="151" mass="17243">IVEKFHWLLVVFDIIDRVLYVYTSMVSSYNHTIVESVVTKFALMIPLYLSCTGFYGKRPDIDFKNTKAYIEKGITDPIDIQWLVGEIPQQKEGSLDCGVYVAAFAEYASIGDLAVSNDDLSDIDQHRRRYGALMWDYPRKKQDTGAISESE</sequence>
<evidence type="ECO:0000256" key="3">
    <source>
        <dbReference type="ARBA" id="ARBA00022801"/>
    </source>
</evidence>
<comment type="similarity">
    <text evidence="1">Belongs to the peptidase C48 family.</text>
</comment>
<gene>
    <name evidence="5" type="ORF">A4A49_60845</name>
</gene>
<protein>
    <recommendedName>
        <fullName evidence="4">Ubiquitin-like protease family profile domain-containing protein</fullName>
    </recommendedName>
</protein>
<comment type="caution">
    <text evidence="5">The sequence shown here is derived from an EMBL/GenBank/DDBJ whole genome shotgun (WGS) entry which is preliminary data.</text>
</comment>
<name>A0A1J6I1C5_NICAT</name>
<dbReference type="Gramene" id="OIS98345">
    <property type="protein sequence ID" value="OIS98345"/>
    <property type="gene ID" value="A4A49_60845"/>
</dbReference>
<dbReference type="PROSITE" id="PS50600">
    <property type="entry name" value="ULP_PROTEASE"/>
    <property type="match status" value="1"/>
</dbReference>
<feature type="domain" description="Ubiquitin-like protease family profile" evidence="4">
    <location>
        <begin position="1"/>
        <end position="108"/>
    </location>
</feature>
<dbReference type="InterPro" id="IPR003653">
    <property type="entry name" value="Peptidase_C48_C"/>
</dbReference>
<dbReference type="PANTHER" id="PTHR33022:SF21">
    <property type="entry name" value="UBIQUITIN-LIKE PROTEASE FAMILY PROFILE DOMAIN-CONTAINING PROTEIN"/>
    <property type="match status" value="1"/>
</dbReference>
<keyword evidence="3" id="KW-0378">Hydrolase</keyword>
<dbReference type="EMBL" id="MJEQ01037191">
    <property type="protein sequence ID" value="OIS98345.1"/>
    <property type="molecule type" value="Genomic_DNA"/>
</dbReference>
<organism evidence="5 6">
    <name type="scientific">Nicotiana attenuata</name>
    <name type="common">Coyote tobacco</name>
    <dbReference type="NCBI Taxonomy" id="49451"/>
    <lineage>
        <taxon>Eukaryota</taxon>
        <taxon>Viridiplantae</taxon>
        <taxon>Streptophyta</taxon>
        <taxon>Embryophyta</taxon>
        <taxon>Tracheophyta</taxon>
        <taxon>Spermatophyta</taxon>
        <taxon>Magnoliopsida</taxon>
        <taxon>eudicotyledons</taxon>
        <taxon>Gunneridae</taxon>
        <taxon>Pentapetalae</taxon>
        <taxon>asterids</taxon>
        <taxon>lamiids</taxon>
        <taxon>Solanales</taxon>
        <taxon>Solanaceae</taxon>
        <taxon>Nicotianoideae</taxon>
        <taxon>Nicotianeae</taxon>
        <taxon>Nicotiana</taxon>
    </lineage>
</organism>
<dbReference type="AlphaFoldDB" id="A0A1J6I1C5"/>
<evidence type="ECO:0000313" key="6">
    <source>
        <dbReference type="Proteomes" id="UP000187609"/>
    </source>
</evidence>
<feature type="non-terminal residue" evidence="5">
    <location>
        <position position="151"/>
    </location>
</feature>
<dbReference type="InterPro" id="IPR038765">
    <property type="entry name" value="Papain-like_cys_pep_sf"/>
</dbReference>
<evidence type="ECO:0000313" key="5">
    <source>
        <dbReference type="EMBL" id="OIS98345.1"/>
    </source>
</evidence>
<keyword evidence="2" id="KW-0645">Protease</keyword>
<feature type="non-terminal residue" evidence="5">
    <location>
        <position position="1"/>
    </location>
</feature>
<dbReference type="PANTHER" id="PTHR33022">
    <property type="entry name" value="DUF1985 DOMAIN-CONTAINING PROTEIN"/>
    <property type="match status" value="1"/>
</dbReference>
<keyword evidence="6" id="KW-1185">Reference proteome</keyword>
<dbReference type="Proteomes" id="UP000187609">
    <property type="component" value="Unassembled WGS sequence"/>
</dbReference>
<dbReference type="SUPFAM" id="SSF54001">
    <property type="entry name" value="Cysteine proteinases"/>
    <property type="match status" value="1"/>
</dbReference>
<reference evidence="5" key="1">
    <citation type="submission" date="2016-11" db="EMBL/GenBank/DDBJ databases">
        <title>The genome of Nicotiana attenuata.</title>
        <authorList>
            <person name="Xu S."/>
            <person name="Brockmoeller T."/>
            <person name="Gaquerel E."/>
            <person name="Navarro A."/>
            <person name="Kuhl H."/>
            <person name="Gase K."/>
            <person name="Ling Z."/>
            <person name="Zhou W."/>
            <person name="Kreitzer C."/>
            <person name="Stanke M."/>
            <person name="Tang H."/>
            <person name="Lyons E."/>
            <person name="Pandey P."/>
            <person name="Pandey S.P."/>
            <person name="Timmermann B."/>
            <person name="Baldwin I.T."/>
        </authorList>
    </citation>
    <scope>NUCLEOTIDE SEQUENCE [LARGE SCALE GENOMIC DNA]</scope>
    <source>
        <strain evidence="5">UT</strain>
    </source>
</reference>